<dbReference type="Proteomes" id="UP000295404">
    <property type="component" value="Unassembled WGS sequence"/>
</dbReference>
<dbReference type="EMBL" id="PVBU01000008">
    <property type="protein sequence ID" value="PQV42195.1"/>
    <property type="molecule type" value="Genomic_DNA"/>
</dbReference>
<evidence type="ECO:0000313" key="8">
    <source>
        <dbReference type="Proteomes" id="UP000295404"/>
    </source>
</evidence>
<keyword evidence="5" id="KW-1185">Reference proteome</keyword>
<dbReference type="OrthoDB" id="53211at2157"/>
<gene>
    <name evidence="2" type="primary">cobZ</name>
    <name evidence="1" type="ORF">B0H22_10863</name>
    <name evidence="4" type="ORF">C7960_1011</name>
    <name evidence="2" type="ORF">EDD83_09615</name>
    <name evidence="3" type="ORF">SAMN06295989_11027</name>
</gene>
<evidence type="ECO:0000313" key="6">
    <source>
        <dbReference type="Proteomes" id="UP000251060"/>
    </source>
</evidence>
<name>A0A285G8Y2_9EURY</name>
<dbReference type="EMBL" id="SMMS01000001">
    <property type="protein sequence ID" value="TCL11818.1"/>
    <property type="molecule type" value="Genomic_DNA"/>
</dbReference>
<evidence type="ECO:0000313" key="7">
    <source>
        <dbReference type="Proteomes" id="UP000273978"/>
    </source>
</evidence>
<reference evidence="5" key="1">
    <citation type="submission" date="2017-09" db="EMBL/GenBank/DDBJ databases">
        <authorList>
            <person name="Varghese N."/>
            <person name="Submissions S."/>
        </authorList>
    </citation>
    <scope>NUCLEOTIDE SEQUENCE [LARGE SCALE GENOMIC DNA]</scope>
    <source>
        <strain evidence="5">WG-1MB</strain>
    </source>
</reference>
<dbReference type="Proteomes" id="UP000273978">
    <property type="component" value="Unassembled WGS sequence"/>
</dbReference>
<protein>
    <submittedName>
        <fullName evidence="3">Alpha-ribazole phosphatase CobZ</fullName>
    </submittedName>
</protein>
<evidence type="ECO:0000313" key="3">
    <source>
        <dbReference type="EMBL" id="SNY19915.1"/>
    </source>
</evidence>
<dbReference type="InterPro" id="IPR017577">
    <property type="entry name" value="Ribazole_CobZ"/>
</dbReference>
<dbReference type="GO" id="GO:0008962">
    <property type="term" value="F:phosphatidylglycerophosphatase activity"/>
    <property type="evidence" value="ECO:0007669"/>
    <property type="project" value="InterPro"/>
</dbReference>
<dbReference type="Proteomes" id="UP000251060">
    <property type="component" value="Unassembled WGS sequence"/>
</dbReference>
<reference evidence="1 6" key="3">
    <citation type="submission" date="2018-02" db="EMBL/GenBank/DDBJ databases">
        <title>Subsurface microbial communities from deep shales in Ohio and West Virginia, USA.</title>
        <authorList>
            <person name="Wrighton K."/>
        </authorList>
    </citation>
    <scope>NUCLEOTIDE SEQUENCE [LARGE SCALE GENOMIC DNA]</scope>
    <source>
        <strain evidence="1 6">DSM 10369</strain>
        <strain evidence="4 8">WG1_MB</strain>
    </source>
</reference>
<dbReference type="Gene3D" id="1.10.3760.10">
    <property type="entry name" value="PgpA-like"/>
    <property type="match status" value="1"/>
</dbReference>
<dbReference type="EMBL" id="OBDR01000010">
    <property type="protein sequence ID" value="SNY19915.1"/>
    <property type="molecule type" value="Genomic_DNA"/>
</dbReference>
<dbReference type="GO" id="GO:0006629">
    <property type="term" value="P:lipid metabolic process"/>
    <property type="evidence" value="ECO:0007669"/>
    <property type="project" value="InterPro"/>
</dbReference>
<dbReference type="NCBIfam" id="TIGR03161">
    <property type="entry name" value="ribazole_CobZ"/>
    <property type="match status" value="1"/>
</dbReference>
<dbReference type="SUPFAM" id="SSF101307">
    <property type="entry name" value="YutG-like"/>
    <property type="match status" value="1"/>
</dbReference>
<dbReference type="EMBL" id="RJJF01000021">
    <property type="protein sequence ID" value="RNI07173.1"/>
    <property type="molecule type" value="Genomic_DNA"/>
</dbReference>
<reference evidence="2 7" key="4">
    <citation type="submission" date="2018-10" db="EMBL/GenBank/DDBJ databases">
        <title>Cultivation of a novel Methanohalophilus strain from Kebrit Deep of the Red Sea and a genomic comparison of members of the genus Methanohalophilus.</title>
        <authorList>
            <person name="Guan Y."/>
            <person name="Ngugi D.K."/>
            <person name="Stingl U."/>
        </authorList>
    </citation>
    <scope>NUCLEOTIDE SEQUENCE [LARGE SCALE GENOMIC DNA]</scope>
    <source>
        <strain evidence="2 7">DSM 10369</strain>
    </source>
</reference>
<sequence length="195" mass="21506">MKLSDVESRNTKGEQPEEADTGYIYDIMDILKEEGITEEALVEASMGLYTPHPGIETREKAEALFIRELRLAISDPNLCMLIYSGILLEREGRNGTLPNISRDSYERDLTFLIADEVLGMSISKYISGDKGMFEFVRFDKQKPGILAELGPFMDDVIGGLIGGVSANMYTRGMAEIDTSKNKDDDEKHGGGVIAG</sequence>
<evidence type="ECO:0000313" key="4">
    <source>
        <dbReference type="EMBL" id="TCL11818.1"/>
    </source>
</evidence>
<evidence type="ECO:0000313" key="2">
    <source>
        <dbReference type="EMBL" id="RNI07173.1"/>
    </source>
</evidence>
<organism evidence="3 5">
    <name type="scientific">Methanohalophilus euhalobius</name>
    <dbReference type="NCBI Taxonomy" id="51203"/>
    <lineage>
        <taxon>Archaea</taxon>
        <taxon>Methanobacteriati</taxon>
        <taxon>Methanobacteriota</taxon>
        <taxon>Stenosarchaea group</taxon>
        <taxon>Methanomicrobia</taxon>
        <taxon>Methanosarcinales</taxon>
        <taxon>Methanosarcinaceae</taxon>
        <taxon>Methanohalophilus</taxon>
    </lineage>
</organism>
<accession>A0A285G8Y2</accession>
<reference evidence="3" key="2">
    <citation type="submission" date="2017-09" db="EMBL/GenBank/DDBJ databases">
        <authorList>
            <person name="Ehlers B."/>
            <person name="Leendertz F.H."/>
        </authorList>
    </citation>
    <scope>NUCLEOTIDE SEQUENCE [LARGE SCALE GENOMIC DNA]</scope>
    <source>
        <strain evidence="3">WG-1MB</strain>
    </source>
</reference>
<dbReference type="AlphaFoldDB" id="A0A285G8Y2"/>
<evidence type="ECO:0000313" key="1">
    <source>
        <dbReference type="EMBL" id="PQV42195.1"/>
    </source>
</evidence>
<proteinExistence type="predicted"/>
<dbReference type="Proteomes" id="UP000217726">
    <property type="component" value="Unassembled WGS sequence"/>
</dbReference>
<evidence type="ECO:0000313" key="5">
    <source>
        <dbReference type="Proteomes" id="UP000217726"/>
    </source>
</evidence>
<dbReference type="InterPro" id="IPR036681">
    <property type="entry name" value="PgpA-like_sf"/>
</dbReference>
<dbReference type="RefSeq" id="WP_096712753.1">
    <property type="nucleotide sequence ID" value="NZ_OBDR01000010.1"/>
</dbReference>